<dbReference type="InterPro" id="IPR050639">
    <property type="entry name" value="SSR_resolvase"/>
</dbReference>
<dbReference type="CDD" id="cd00338">
    <property type="entry name" value="Ser_Recombinase"/>
    <property type="match status" value="1"/>
</dbReference>
<gene>
    <name evidence="4" type="ORF">DW150_14390</name>
</gene>
<dbReference type="PROSITE" id="PS51736">
    <property type="entry name" value="RECOMBINASES_3"/>
    <property type="match status" value="1"/>
</dbReference>
<accession>A0A415BPR4</accession>
<dbReference type="GO" id="GO:0003677">
    <property type="term" value="F:DNA binding"/>
    <property type="evidence" value="ECO:0007669"/>
    <property type="project" value="UniProtKB-KW"/>
</dbReference>
<dbReference type="InterPro" id="IPR006119">
    <property type="entry name" value="Resolv_N"/>
</dbReference>
<evidence type="ECO:0000313" key="5">
    <source>
        <dbReference type="Proteomes" id="UP000285777"/>
    </source>
</evidence>
<dbReference type="AlphaFoldDB" id="A0A415BPR4"/>
<dbReference type="Proteomes" id="UP000285777">
    <property type="component" value="Unassembled WGS sequence"/>
</dbReference>
<keyword evidence="2" id="KW-0233">DNA recombination</keyword>
<proteinExistence type="predicted"/>
<dbReference type="EMBL" id="QRLF01000024">
    <property type="protein sequence ID" value="RHI88804.1"/>
    <property type="molecule type" value="Genomic_DNA"/>
</dbReference>
<sequence length="222" mass="25268">MGNYIAYLRQSTTKQERSGLGIEAQRDIINSFIKEGVILAEYVETESGRKSDRPKLQEALALCRKTNSILIVAKLDRLSRNVAFTSKLLESDVEITFCDFPQANRLILHIISSIAEYEANLISQRTRLSLKAKKERGVQLGKSENLMKKHNEAIAHSNQTNRTKAQNNVNNMRAVALLRSMVKEELTLSQMTIRLNEQGFVTSKGCKFQIVQVQRLIQRYIV</sequence>
<evidence type="ECO:0000256" key="1">
    <source>
        <dbReference type="ARBA" id="ARBA00023125"/>
    </source>
</evidence>
<dbReference type="RefSeq" id="WP_118291354.1">
    <property type="nucleotide sequence ID" value="NZ_QRLF01000024.1"/>
</dbReference>
<keyword evidence="1" id="KW-0238">DNA-binding</keyword>
<dbReference type="InterPro" id="IPR036162">
    <property type="entry name" value="Resolvase-like_N_sf"/>
</dbReference>
<dbReference type="PANTHER" id="PTHR30461">
    <property type="entry name" value="DNA-INVERTASE FROM LAMBDOID PROPHAGE"/>
    <property type="match status" value="1"/>
</dbReference>
<dbReference type="PANTHER" id="PTHR30461:SF2">
    <property type="entry name" value="SERINE RECOMBINASE PINE-RELATED"/>
    <property type="match status" value="1"/>
</dbReference>
<dbReference type="GO" id="GO:0000150">
    <property type="term" value="F:DNA strand exchange activity"/>
    <property type="evidence" value="ECO:0007669"/>
    <property type="project" value="InterPro"/>
</dbReference>
<feature type="domain" description="Resolvase/invertase-type recombinase catalytic" evidence="3">
    <location>
        <begin position="3"/>
        <end position="137"/>
    </location>
</feature>
<dbReference type="Pfam" id="PF00239">
    <property type="entry name" value="Resolvase"/>
    <property type="match status" value="1"/>
</dbReference>
<dbReference type="SMART" id="SM00857">
    <property type="entry name" value="Resolvase"/>
    <property type="match status" value="1"/>
</dbReference>
<protein>
    <submittedName>
        <fullName evidence="4">Serine recombinase</fullName>
    </submittedName>
</protein>
<evidence type="ECO:0000259" key="3">
    <source>
        <dbReference type="PROSITE" id="PS51736"/>
    </source>
</evidence>
<name>A0A415BPR4_PHOVU</name>
<evidence type="ECO:0000256" key="2">
    <source>
        <dbReference type="ARBA" id="ARBA00023172"/>
    </source>
</evidence>
<dbReference type="Gene3D" id="3.40.50.1390">
    <property type="entry name" value="Resolvase, N-terminal catalytic domain"/>
    <property type="match status" value="1"/>
</dbReference>
<comment type="caution">
    <text evidence="4">The sequence shown here is derived from an EMBL/GenBank/DDBJ whole genome shotgun (WGS) entry which is preliminary data.</text>
</comment>
<evidence type="ECO:0000313" key="4">
    <source>
        <dbReference type="EMBL" id="RHI88804.1"/>
    </source>
</evidence>
<reference evidence="4 5" key="1">
    <citation type="submission" date="2018-08" db="EMBL/GenBank/DDBJ databases">
        <title>A genome reference for cultivated species of the human gut microbiota.</title>
        <authorList>
            <person name="Zou Y."/>
            <person name="Xue W."/>
            <person name="Luo G."/>
        </authorList>
    </citation>
    <scope>NUCLEOTIDE SEQUENCE [LARGE SCALE GENOMIC DNA]</scope>
    <source>
        <strain evidence="4 5">AM13-21</strain>
    </source>
</reference>
<dbReference type="SUPFAM" id="SSF53041">
    <property type="entry name" value="Resolvase-like"/>
    <property type="match status" value="1"/>
</dbReference>
<organism evidence="4 5">
    <name type="scientific">Phocaeicola vulgatus</name>
    <name type="common">Bacteroides vulgatus</name>
    <dbReference type="NCBI Taxonomy" id="821"/>
    <lineage>
        <taxon>Bacteria</taxon>
        <taxon>Pseudomonadati</taxon>
        <taxon>Bacteroidota</taxon>
        <taxon>Bacteroidia</taxon>
        <taxon>Bacteroidales</taxon>
        <taxon>Bacteroidaceae</taxon>
        <taxon>Phocaeicola</taxon>
    </lineage>
</organism>